<dbReference type="AlphaFoldDB" id="A0A921G198"/>
<accession>A0A921G198</accession>
<reference evidence="1" key="1">
    <citation type="journal article" date="2021" name="PeerJ">
        <title>Extensive microbial diversity within the chicken gut microbiome revealed by metagenomics and culture.</title>
        <authorList>
            <person name="Gilroy R."/>
            <person name="Ravi A."/>
            <person name="Getino M."/>
            <person name="Pursley I."/>
            <person name="Horton D.L."/>
            <person name="Alikhan N.F."/>
            <person name="Baker D."/>
            <person name="Gharbi K."/>
            <person name="Hall N."/>
            <person name="Watson M."/>
            <person name="Adriaenssens E.M."/>
            <person name="Foster-Nyarko E."/>
            <person name="Jarju S."/>
            <person name="Secka A."/>
            <person name="Antonio M."/>
            <person name="Oren A."/>
            <person name="Chaudhuri R.R."/>
            <person name="La Ragione R."/>
            <person name="Hildebrand F."/>
            <person name="Pallen M.J."/>
        </authorList>
    </citation>
    <scope>NUCLEOTIDE SEQUENCE</scope>
    <source>
        <strain evidence="1">CHK171-7178</strain>
    </source>
</reference>
<evidence type="ECO:0000313" key="2">
    <source>
        <dbReference type="Proteomes" id="UP000698173"/>
    </source>
</evidence>
<sequence>MDGFREDEGKVLITTNRLCVFLEITDKTLTNWKRQGCPQHSRGWWDLQQVIKWRGVIQSGSDDPNAKKSVNLQQKKLVAEVAYKEAQAELTRIKTDIADGKYIEKEIVEAELTRFFMVFKKSAMSLSRKLSNVVGGYVEPLEARRVEKELTETINDALEQMSVDGVYSAKKKKR</sequence>
<comment type="caution">
    <text evidence="1">The sequence shown here is derived from an EMBL/GenBank/DDBJ whole genome shotgun (WGS) entry which is preliminary data.</text>
</comment>
<organism evidence="1 2">
    <name type="scientific">Sporosarcina psychrophila</name>
    <name type="common">Bacillus psychrophilus</name>
    <dbReference type="NCBI Taxonomy" id="1476"/>
    <lineage>
        <taxon>Bacteria</taxon>
        <taxon>Bacillati</taxon>
        <taxon>Bacillota</taxon>
        <taxon>Bacilli</taxon>
        <taxon>Bacillales</taxon>
        <taxon>Caryophanaceae</taxon>
        <taxon>Sporosarcina</taxon>
    </lineage>
</organism>
<name>A0A921G198_SPOPS</name>
<gene>
    <name evidence="1" type="ORF">K8V56_13685</name>
</gene>
<protein>
    <submittedName>
        <fullName evidence="1">Uncharacterized protein</fullName>
    </submittedName>
</protein>
<dbReference type="Gene3D" id="1.10.10.10">
    <property type="entry name" value="Winged helix-like DNA-binding domain superfamily/Winged helix DNA-binding domain"/>
    <property type="match status" value="1"/>
</dbReference>
<proteinExistence type="predicted"/>
<dbReference type="EMBL" id="DYWT01000217">
    <property type="protein sequence ID" value="HJF32809.1"/>
    <property type="molecule type" value="Genomic_DNA"/>
</dbReference>
<evidence type="ECO:0000313" key="1">
    <source>
        <dbReference type="EMBL" id="HJF32809.1"/>
    </source>
</evidence>
<reference evidence="1" key="2">
    <citation type="submission" date="2021-09" db="EMBL/GenBank/DDBJ databases">
        <authorList>
            <person name="Gilroy R."/>
        </authorList>
    </citation>
    <scope>NUCLEOTIDE SEQUENCE</scope>
    <source>
        <strain evidence="1">CHK171-7178</strain>
    </source>
</reference>
<dbReference type="Proteomes" id="UP000698173">
    <property type="component" value="Unassembled WGS sequence"/>
</dbReference>
<dbReference type="InterPro" id="IPR036388">
    <property type="entry name" value="WH-like_DNA-bd_sf"/>
</dbReference>